<accession>A0A0U0ZPM2</accession>
<gene>
    <name evidence="2" type="ORF">ERS075579_02495</name>
</gene>
<feature type="domain" description="Peptidase M24" evidence="1">
    <location>
        <begin position="184"/>
        <end position="398"/>
    </location>
</feature>
<dbReference type="InterPro" id="IPR000994">
    <property type="entry name" value="Pept_M24"/>
</dbReference>
<evidence type="ECO:0000313" key="2">
    <source>
        <dbReference type="EMBL" id="CPV53374.1"/>
    </source>
</evidence>
<dbReference type="InterPro" id="IPR029149">
    <property type="entry name" value="Creatin/AminoP/Spt16_N"/>
</dbReference>
<evidence type="ECO:0000313" key="3">
    <source>
        <dbReference type="Proteomes" id="UP000045782"/>
    </source>
</evidence>
<dbReference type="AlphaFoldDB" id="A0A0U0ZPM2"/>
<dbReference type="Pfam" id="PF00557">
    <property type="entry name" value="Peptidase_M24"/>
    <property type="match status" value="1"/>
</dbReference>
<organism evidence="2 3">
    <name type="scientific">Mycobacteroides abscessus</name>
    <dbReference type="NCBI Taxonomy" id="36809"/>
    <lineage>
        <taxon>Bacteria</taxon>
        <taxon>Bacillati</taxon>
        <taxon>Actinomycetota</taxon>
        <taxon>Actinomycetes</taxon>
        <taxon>Mycobacteriales</taxon>
        <taxon>Mycobacteriaceae</taxon>
        <taxon>Mycobacteroides</taxon>
    </lineage>
</organism>
<proteinExistence type="predicted"/>
<dbReference type="PANTHER" id="PTHR46112:SF2">
    <property type="entry name" value="XAA-PRO AMINOPEPTIDASE P-RELATED"/>
    <property type="match status" value="1"/>
</dbReference>
<dbReference type="InterPro" id="IPR036005">
    <property type="entry name" value="Creatinase/aminopeptidase-like"/>
</dbReference>
<dbReference type="EMBL" id="CSWP01000004">
    <property type="protein sequence ID" value="CPV53374.1"/>
    <property type="molecule type" value="Genomic_DNA"/>
</dbReference>
<dbReference type="InterPro" id="IPR050659">
    <property type="entry name" value="Peptidase_M24B"/>
</dbReference>
<dbReference type="SUPFAM" id="SSF53092">
    <property type="entry name" value="Creatinase/prolidase N-terminal domain"/>
    <property type="match status" value="1"/>
</dbReference>
<dbReference type="SUPFAM" id="SSF55920">
    <property type="entry name" value="Creatinase/aminopeptidase"/>
    <property type="match status" value="1"/>
</dbReference>
<reference evidence="2 3" key="1">
    <citation type="submission" date="2015-03" db="EMBL/GenBank/DDBJ databases">
        <authorList>
            <person name="Murphy D."/>
        </authorList>
    </citation>
    <scope>NUCLEOTIDE SEQUENCE [LARGE SCALE GENOMIC DNA]</scope>
    <source>
        <strain evidence="2 3">PAP088</strain>
    </source>
</reference>
<dbReference type="Proteomes" id="UP000045782">
    <property type="component" value="Unassembled WGS sequence"/>
</dbReference>
<name>A0A0U0ZPM2_9MYCO</name>
<protein>
    <submittedName>
        <fullName evidence="2">Probable peptidase</fullName>
    </submittedName>
</protein>
<evidence type="ECO:0000259" key="1">
    <source>
        <dbReference type="Pfam" id="PF00557"/>
    </source>
</evidence>
<dbReference type="CDD" id="cd01066">
    <property type="entry name" value="APP_MetAP"/>
    <property type="match status" value="1"/>
</dbReference>
<dbReference type="Gene3D" id="3.90.230.10">
    <property type="entry name" value="Creatinase/methionine aminopeptidase superfamily"/>
    <property type="match status" value="1"/>
</dbReference>
<dbReference type="PANTHER" id="PTHR46112">
    <property type="entry name" value="AMINOPEPTIDASE"/>
    <property type="match status" value="1"/>
</dbReference>
<sequence length="427" mass="45918">MSSAKGVLMESVPALSLAERDRRWGLARELMRRTGVDALIVYGDREAGAPAAFNVDGYFTNDRLGSIVLFVRDEAPAVLTFASMMIADHLQARYRGDTQWIEPDQIFVGKTGSHLAAALKHRGVSSGPVGVLGLEPYPPFYFDGAIPFRTLHAVTEALPDISLVPVYRQFFELASVRSEEELRLVRHAAGIGERMCDAMRAEARPGATEADLVAAAVSTCLRDGGYTAEVLIGSGPEHIGWGPAAWNYRAQPPRVLEEGDVVLAEVFSLFGLFETQHQPMIAIGEPHPEFLRAAAVARASYEAGVGALRAGNTFGDVVDAMEAPLLEAQGWHVHPLIHSINPYGPIGFGTAPGIEVFADAAGYGDCGRLPTVGREVELKESMSFAFEPNCGFGRRLANLGGTVLVGTDRGLELNGNSTRLMWADDIG</sequence>